<dbReference type="AlphaFoldDB" id="A0A7J6WAJ8"/>
<protein>
    <submittedName>
        <fullName evidence="1">Uncharacterized protein</fullName>
    </submittedName>
</protein>
<dbReference type="InterPro" id="IPR011035">
    <property type="entry name" value="Ribosomal_bL25/Gln-tRNA_synth"/>
</dbReference>
<comment type="caution">
    <text evidence="1">The sequence shown here is derived from an EMBL/GenBank/DDBJ whole genome shotgun (WGS) entry which is preliminary data.</text>
</comment>
<evidence type="ECO:0000313" key="2">
    <source>
        <dbReference type="Proteomes" id="UP000554482"/>
    </source>
</evidence>
<evidence type="ECO:0000313" key="1">
    <source>
        <dbReference type="EMBL" id="KAF5193908.1"/>
    </source>
</evidence>
<dbReference type="SUPFAM" id="SSF50715">
    <property type="entry name" value="Ribosomal protein L25-like"/>
    <property type="match status" value="1"/>
</dbReference>
<proteinExistence type="predicted"/>
<sequence>EELSLKDWNTIKIDSVEKGEDGSVTKLTGYLTDVLASNSSLKPKLWLPVTDEPVHLSLVKFNNLVTKKAVKVNIQNCLLNSGSVFPENNIDSQ</sequence>
<accession>A0A7J6WAJ8</accession>
<dbReference type="Proteomes" id="UP000554482">
    <property type="component" value="Unassembled WGS sequence"/>
</dbReference>
<reference evidence="1 2" key="1">
    <citation type="submission" date="2020-06" db="EMBL/GenBank/DDBJ databases">
        <title>Transcriptomic and genomic resources for Thalictrum thalictroides and T. hernandezii: Facilitating candidate gene discovery in an emerging model plant lineage.</title>
        <authorList>
            <person name="Arias T."/>
            <person name="Riano-Pachon D.M."/>
            <person name="Di Stilio V.S."/>
        </authorList>
    </citation>
    <scope>NUCLEOTIDE SEQUENCE [LARGE SCALE GENOMIC DNA]</scope>
    <source>
        <strain evidence="2">cv. WT478/WT964</strain>
        <tissue evidence="1">Leaves</tissue>
    </source>
</reference>
<name>A0A7J6WAJ8_THATH</name>
<organism evidence="1 2">
    <name type="scientific">Thalictrum thalictroides</name>
    <name type="common">Rue-anemone</name>
    <name type="synonym">Anemone thalictroides</name>
    <dbReference type="NCBI Taxonomy" id="46969"/>
    <lineage>
        <taxon>Eukaryota</taxon>
        <taxon>Viridiplantae</taxon>
        <taxon>Streptophyta</taxon>
        <taxon>Embryophyta</taxon>
        <taxon>Tracheophyta</taxon>
        <taxon>Spermatophyta</taxon>
        <taxon>Magnoliopsida</taxon>
        <taxon>Ranunculales</taxon>
        <taxon>Ranunculaceae</taxon>
        <taxon>Thalictroideae</taxon>
        <taxon>Thalictrum</taxon>
    </lineage>
</organism>
<keyword evidence="2" id="KW-1185">Reference proteome</keyword>
<dbReference type="GO" id="GO:0006412">
    <property type="term" value="P:translation"/>
    <property type="evidence" value="ECO:0007669"/>
    <property type="project" value="InterPro"/>
</dbReference>
<gene>
    <name evidence="1" type="ORF">FRX31_016506</name>
</gene>
<feature type="non-terminal residue" evidence="1">
    <location>
        <position position="1"/>
    </location>
</feature>
<dbReference type="EMBL" id="JABWDY010019462">
    <property type="protein sequence ID" value="KAF5193908.1"/>
    <property type="molecule type" value="Genomic_DNA"/>
</dbReference>